<protein>
    <submittedName>
        <fullName evidence="2">Uncharacterized protein LOC103322582</fullName>
    </submittedName>
</protein>
<dbReference type="RefSeq" id="XP_008222733.1">
    <property type="nucleotide sequence ID" value="XM_008224511.1"/>
</dbReference>
<dbReference type="GeneID" id="103322582"/>
<gene>
    <name evidence="2" type="primary">LOC103322582</name>
</gene>
<accession>A0ABM0NCI1</accession>
<reference evidence="1" key="1">
    <citation type="journal article" date="2012" name="Nat. Commun.">
        <title>The genome of Prunus mume.</title>
        <authorList>
            <person name="Zhang Q."/>
            <person name="Chen W."/>
            <person name="Sun L."/>
            <person name="Zhao F."/>
            <person name="Huang B."/>
            <person name="Yang W."/>
            <person name="Tao Y."/>
            <person name="Wang J."/>
            <person name="Yuan Z."/>
            <person name="Fan G."/>
            <person name="Xing Z."/>
            <person name="Han C."/>
            <person name="Pan H."/>
            <person name="Zhong X."/>
            <person name="Shi W."/>
            <person name="Liang X."/>
            <person name="Du D."/>
            <person name="Sun F."/>
            <person name="Xu Z."/>
            <person name="Hao R."/>
            <person name="Lv T."/>
            <person name="Lv Y."/>
            <person name="Zheng Z."/>
            <person name="Sun M."/>
            <person name="Luo L."/>
            <person name="Cai M."/>
            <person name="Gao Y."/>
            <person name="Wang J."/>
            <person name="Yin Y."/>
            <person name="Xu X."/>
            <person name="Cheng T."/>
            <person name="Wang J."/>
        </authorList>
    </citation>
    <scope>NUCLEOTIDE SEQUENCE [LARGE SCALE GENOMIC DNA]</scope>
</reference>
<evidence type="ECO:0000313" key="2">
    <source>
        <dbReference type="RefSeq" id="XP_008222733.1"/>
    </source>
</evidence>
<dbReference type="PANTHER" id="PTHR47150">
    <property type="entry name" value="OS12G0169200 PROTEIN"/>
    <property type="match status" value="1"/>
</dbReference>
<keyword evidence="1" id="KW-1185">Reference proteome</keyword>
<reference evidence="2" key="2">
    <citation type="submission" date="2025-08" db="UniProtKB">
        <authorList>
            <consortium name="RefSeq"/>
        </authorList>
    </citation>
    <scope>IDENTIFICATION</scope>
</reference>
<dbReference type="Proteomes" id="UP000694861">
    <property type="component" value="Linkage group LG2"/>
</dbReference>
<dbReference type="PANTHER" id="PTHR47150:SF5">
    <property type="entry name" value="OS07G0546750 PROTEIN"/>
    <property type="match status" value="1"/>
</dbReference>
<name>A0ABM0NCI1_PRUMU</name>
<sequence length="150" mass="17230">MTVGLLDLLSQDCGRGSQVGCGPNVDRHRHYRGENLLEDYFIPNSMYSNVDFRGRYRMQPYLFNKVMHDVCNYNAYFVQKCEVAGVLGLLLKQKLTAVIRMLAYGSSADQVDKMARMGKSTTLESLVRFCDAIETLYTRDYFCKPTPWDL</sequence>
<organism evidence="1 2">
    <name type="scientific">Prunus mume</name>
    <name type="common">Japanese apricot</name>
    <name type="synonym">Armeniaca mume</name>
    <dbReference type="NCBI Taxonomy" id="102107"/>
    <lineage>
        <taxon>Eukaryota</taxon>
        <taxon>Viridiplantae</taxon>
        <taxon>Streptophyta</taxon>
        <taxon>Embryophyta</taxon>
        <taxon>Tracheophyta</taxon>
        <taxon>Spermatophyta</taxon>
        <taxon>Magnoliopsida</taxon>
        <taxon>eudicotyledons</taxon>
        <taxon>Gunneridae</taxon>
        <taxon>Pentapetalae</taxon>
        <taxon>rosids</taxon>
        <taxon>fabids</taxon>
        <taxon>Rosales</taxon>
        <taxon>Rosaceae</taxon>
        <taxon>Amygdaloideae</taxon>
        <taxon>Amygdaleae</taxon>
        <taxon>Prunus</taxon>
    </lineage>
</organism>
<proteinExistence type="predicted"/>
<evidence type="ECO:0000313" key="1">
    <source>
        <dbReference type="Proteomes" id="UP000694861"/>
    </source>
</evidence>